<feature type="transmembrane region" description="Helical" evidence="1">
    <location>
        <begin position="45"/>
        <end position="64"/>
    </location>
</feature>
<feature type="transmembrane region" description="Helical" evidence="1">
    <location>
        <begin position="117"/>
        <end position="137"/>
    </location>
</feature>
<organism evidence="2 3">
    <name type="scientific">Eggerthella guodeyinii</name>
    <dbReference type="NCBI Taxonomy" id="2690837"/>
    <lineage>
        <taxon>Bacteria</taxon>
        <taxon>Bacillati</taxon>
        <taxon>Actinomycetota</taxon>
        <taxon>Coriobacteriia</taxon>
        <taxon>Eggerthellales</taxon>
        <taxon>Eggerthellaceae</taxon>
        <taxon>Eggerthella</taxon>
    </lineage>
</organism>
<dbReference type="EMBL" id="VTFY01000016">
    <property type="protein sequence ID" value="MRX83807.1"/>
    <property type="molecule type" value="Genomic_DNA"/>
</dbReference>
<evidence type="ECO:0000313" key="3">
    <source>
        <dbReference type="Proteomes" id="UP000438093"/>
    </source>
</evidence>
<keyword evidence="3" id="KW-1185">Reference proteome</keyword>
<comment type="caution">
    <text evidence="2">The sequence shown here is derived from an EMBL/GenBank/DDBJ whole genome shotgun (WGS) entry which is preliminary data.</text>
</comment>
<keyword evidence="1" id="KW-1133">Transmembrane helix</keyword>
<dbReference type="RefSeq" id="WP_154334628.1">
    <property type="nucleotide sequence ID" value="NZ_VTFY01000016.1"/>
</dbReference>
<reference evidence="3" key="1">
    <citation type="submission" date="2019-08" db="EMBL/GenBank/DDBJ databases">
        <title>Arthrobacter sp. nov., isolated from plateau pika and Tibetan wild ass.</title>
        <authorList>
            <person name="Ge Y."/>
        </authorList>
    </citation>
    <scope>NUCLEOTIDE SEQUENCE [LARGE SCALE GENOMIC DNA]</scope>
    <source>
        <strain evidence="3">HF-4214</strain>
    </source>
</reference>
<keyword evidence="1" id="KW-0812">Transmembrane</keyword>
<dbReference type="AlphaFoldDB" id="A0A6N7RS15"/>
<dbReference type="Proteomes" id="UP000438093">
    <property type="component" value="Unassembled WGS sequence"/>
</dbReference>
<feature type="transmembrane region" description="Helical" evidence="1">
    <location>
        <begin position="85"/>
        <end position="105"/>
    </location>
</feature>
<evidence type="ECO:0000313" key="2">
    <source>
        <dbReference type="EMBL" id="MRX83807.1"/>
    </source>
</evidence>
<feature type="transmembrane region" description="Helical" evidence="1">
    <location>
        <begin position="149"/>
        <end position="172"/>
    </location>
</feature>
<protein>
    <submittedName>
        <fullName evidence="2">Uncharacterized protein</fullName>
    </submittedName>
</protein>
<accession>A0A6N7RS15</accession>
<feature type="transmembrane region" description="Helical" evidence="1">
    <location>
        <begin position="178"/>
        <end position="199"/>
    </location>
</feature>
<name>A0A6N7RS15_9ACTN</name>
<sequence length="226" mass="23270">MPARASGALARGVRRSDFIRLSFGTNAAAGALKLALGLADLSPLVLLNAAYNGVLAAARLAMLGHRRAIDADAASEAGARRLQRTSSVALMALGCTFVAFNGLMLAQDRALSFDYNVALGFATCAFAKLGVAVYGIVRERKNPDGVVFACKLTNLADGMASIAITQAALLDITGSQNVLASGCFGAATGAAILGIGLWLRVRARRGAAGPRASAAPPRTRCRRPGR</sequence>
<gene>
    <name evidence="2" type="ORF">GJG86_15100</name>
</gene>
<evidence type="ECO:0000256" key="1">
    <source>
        <dbReference type="SAM" id="Phobius"/>
    </source>
</evidence>
<keyword evidence="1" id="KW-0472">Membrane</keyword>
<proteinExistence type="predicted"/>